<evidence type="ECO:0000259" key="2">
    <source>
        <dbReference type="Pfam" id="PF13386"/>
    </source>
</evidence>
<organism evidence="3 4">
    <name type="scientific">Lutibacter agarilyticus</name>
    <dbReference type="NCBI Taxonomy" id="1109740"/>
    <lineage>
        <taxon>Bacteria</taxon>
        <taxon>Pseudomonadati</taxon>
        <taxon>Bacteroidota</taxon>
        <taxon>Flavobacteriia</taxon>
        <taxon>Flavobacteriales</taxon>
        <taxon>Flavobacteriaceae</taxon>
        <taxon>Lutibacter</taxon>
    </lineage>
</organism>
<dbReference type="PANTHER" id="PTHR42208">
    <property type="entry name" value="HEAVY METAL TRANSPORTER-RELATED"/>
    <property type="match status" value="1"/>
</dbReference>
<dbReference type="Proteomes" id="UP000198384">
    <property type="component" value="Unassembled WGS sequence"/>
</dbReference>
<feature type="transmembrane region" description="Helical" evidence="1">
    <location>
        <begin position="6"/>
        <end position="29"/>
    </location>
</feature>
<keyword evidence="1" id="KW-0812">Transmembrane</keyword>
<accession>A0A238WUM8</accession>
<keyword evidence="1" id="KW-1133">Transmembrane helix</keyword>
<feature type="transmembrane region" description="Helical" evidence="1">
    <location>
        <begin position="126"/>
        <end position="146"/>
    </location>
</feature>
<dbReference type="Pfam" id="PF13386">
    <property type="entry name" value="DsbD_2"/>
    <property type="match status" value="1"/>
</dbReference>
<dbReference type="RefSeq" id="WP_089381158.1">
    <property type="nucleotide sequence ID" value="NZ_FZNT01000004.1"/>
</dbReference>
<reference evidence="3 4" key="1">
    <citation type="submission" date="2017-06" db="EMBL/GenBank/DDBJ databases">
        <authorList>
            <person name="Kim H.J."/>
            <person name="Triplett B.A."/>
        </authorList>
    </citation>
    <scope>NUCLEOTIDE SEQUENCE [LARGE SCALE GENOMIC DNA]</scope>
    <source>
        <strain evidence="3 4">DSM 29150</strain>
    </source>
</reference>
<sequence>MLWTALVLGLAGSFHCIGMCGPIAFVLPVDRSTKTRLFYQIFLYHLGRLISYSIIGLLFGFIGKGLYLAGFQQRLSILMGVIMILLIVIPASIFNKYNFSKPLYKIIGQVKKKLGFYLNKKSNKSIFSIGFFNGFLPCGLVYMALIGSISTGNSSQGAFYMFLFGLGTIPLMTAAVLIGNFVNLSIRAKIQKVIPVFVVIIGLLFILRGLGLGIPYISPSDAKLQISNNPADCVTIEKIE</sequence>
<dbReference type="InterPro" id="IPR039447">
    <property type="entry name" value="UreH-like_TM_dom"/>
</dbReference>
<name>A0A238WUM8_9FLAO</name>
<feature type="transmembrane region" description="Helical" evidence="1">
    <location>
        <begin position="41"/>
        <end position="63"/>
    </location>
</feature>
<dbReference type="EMBL" id="FZNT01000004">
    <property type="protein sequence ID" value="SNR50143.1"/>
    <property type="molecule type" value="Genomic_DNA"/>
</dbReference>
<evidence type="ECO:0000313" key="4">
    <source>
        <dbReference type="Proteomes" id="UP000198384"/>
    </source>
</evidence>
<feature type="transmembrane region" description="Helical" evidence="1">
    <location>
        <begin position="194"/>
        <end position="217"/>
    </location>
</feature>
<feature type="transmembrane region" description="Helical" evidence="1">
    <location>
        <begin position="158"/>
        <end position="182"/>
    </location>
</feature>
<dbReference type="OrthoDB" id="594443at2"/>
<evidence type="ECO:0000313" key="3">
    <source>
        <dbReference type="EMBL" id="SNR50143.1"/>
    </source>
</evidence>
<protein>
    <recommendedName>
        <fullName evidence="2">Urease accessory protein UreH-like transmembrane domain-containing protein</fullName>
    </recommendedName>
</protein>
<dbReference type="PANTHER" id="PTHR42208:SF1">
    <property type="entry name" value="HEAVY METAL TRANSPORTER"/>
    <property type="match status" value="1"/>
</dbReference>
<feature type="domain" description="Urease accessory protein UreH-like transmembrane" evidence="2">
    <location>
        <begin position="4"/>
        <end position="203"/>
    </location>
</feature>
<feature type="transmembrane region" description="Helical" evidence="1">
    <location>
        <begin position="75"/>
        <end position="95"/>
    </location>
</feature>
<keyword evidence="1" id="KW-0472">Membrane</keyword>
<evidence type="ECO:0000256" key="1">
    <source>
        <dbReference type="SAM" id="Phobius"/>
    </source>
</evidence>
<proteinExistence type="predicted"/>
<gene>
    <name evidence="3" type="ORF">SAMN06265371_10437</name>
</gene>
<keyword evidence="4" id="KW-1185">Reference proteome</keyword>
<dbReference type="AlphaFoldDB" id="A0A238WUM8"/>